<evidence type="ECO:0000313" key="4">
    <source>
        <dbReference type="Proteomes" id="UP000009309"/>
    </source>
</evidence>
<dbReference type="eggNOG" id="COG3292">
    <property type="taxonomic scope" value="Bacteria"/>
</dbReference>
<dbReference type="InterPro" id="IPR026444">
    <property type="entry name" value="Secre_tail"/>
</dbReference>
<feature type="chain" id="PRO_5003659684" description="Peptidase M12B domain-containing protein" evidence="1">
    <location>
        <begin position="24"/>
        <end position="1216"/>
    </location>
</feature>
<dbReference type="InterPro" id="IPR024079">
    <property type="entry name" value="MetalloPept_cat_dom_sf"/>
</dbReference>
<dbReference type="GO" id="GO:0006509">
    <property type="term" value="P:membrane protein ectodomain proteolysis"/>
    <property type="evidence" value="ECO:0007669"/>
    <property type="project" value="TreeGrafter"/>
</dbReference>
<dbReference type="Pfam" id="PF18962">
    <property type="entry name" value="Por_Secre_tail"/>
    <property type="match status" value="1"/>
</dbReference>
<dbReference type="GO" id="GO:0046872">
    <property type="term" value="F:metal ion binding"/>
    <property type="evidence" value="ECO:0007669"/>
    <property type="project" value="InterPro"/>
</dbReference>
<dbReference type="NCBIfam" id="TIGR04183">
    <property type="entry name" value="Por_Secre_tail"/>
    <property type="match status" value="1"/>
</dbReference>
<feature type="signal peptide" evidence="1">
    <location>
        <begin position="1"/>
        <end position="23"/>
    </location>
</feature>
<protein>
    <recommendedName>
        <fullName evidence="2">Peptidase M12B domain-containing protein</fullName>
    </recommendedName>
</protein>
<evidence type="ECO:0000259" key="2">
    <source>
        <dbReference type="PROSITE" id="PS50215"/>
    </source>
</evidence>
<dbReference type="InterPro" id="IPR001590">
    <property type="entry name" value="Peptidase_M12B"/>
</dbReference>
<comment type="caution">
    <text evidence="3">The sequence shown here is derived from an EMBL/GenBank/DDBJ whole genome shotgun (WGS) entry which is preliminary data.</text>
</comment>
<evidence type="ECO:0000313" key="3">
    <source>
        <dbReference type="EMBL" id="CCH55745.1"/>
    </source>
</evidence>
<dbReference type="InterPro" id="IPR013783">
    <property type="entry name" value="Ig-like_fold"/>
</dbReference>
<accession>I2GPB7</accession>
<dbReference type="eggNOG" id="COG1404">
    <property type="taxonomic scope" value="Bacteria"/>
</dbReference>
<dbReference type="PANTHER" id="PTHR11905:SF159">
    <property type="entry name" value="ADAM METALLOPROTEASE"/>
    <property type="match status" value="1"/>
</dbReference>
<evidence type="ECO:0000256" key="1">
    <source>
        <dbReference type="SAM" id="SignalP"/>
    </source>
</evidence>
<dbReference type="AlphaFoldDB" id="I2GPB7"/>
<feature type="domain" description="Peptidase M12B" evidence="2">
    <location>
        <begin position="65"/>
        <end position="266"/>
    </location>
</feature>
<dbReference type="Gene3D" id="2.130.10.10">
    <property type="entry name" value="YVTN repeat-like/Quinoprotein amine dehydrogenase"/>
    <property type="match status" value="1"/>
</dbReference>
<keyword evidence="4" id="KW-1185">Reference proteome</keyword>
<keyword evidence="1" id="KW-0732">Signal</keyword>
<dbReference type="GO" id="GO:0004222">
    <property type="term" value="F:metalloendopeptidase activity"/>
    <property type="evidence" value="ECO:0007669"/>
    <property type="project" value="InterPro"/>
</dbReference>
<dbReference type="SUPFAM" id="SSF69322">
    <property type="entry name" value="Tricorn protease domain 2"/>
    <property type="match status" value="1"/>
</dbReference>
<dbReference type="Gene3D" id="2.60.40.10">
    <property type="entry name" value="Immunoglobulins"/>
    <property type="match status" value="4"/>
</dbReference>
<dbReference type="OrthoDB" id="1522095at2"/>
<sequence>MKILSILFICTALLLAGWSTAVAQSGNPRFSCKTDDTQLTPAMIQLMQGLSRDTASGRRPIGPRQEAFVAVDVDNELYRLFGGDVPEIKRYVYQTIQAASAVFERELNIKLTVSYFRIWDTTDPYTKRDDLSLHLADMNKWWQQNLASVPRDFILGYSAKEDPQASGIAYLNGTSFSEAAVVGYHHPGATDRSITIIHEIGHVMGSPHTNNCNWPGGPIDFCGSVEGSCYTGPVTPRIGTVMSTCQTVGNGKQEATFAPFCIALIRKNSDAALSDQTIGQAPAVPTGVADVTAQRPDPNLEWTITPRAEQYRFQLATSATFADGIVMDTLLAFPLLQLSNVQNRTYFWRVKSINTQGESNWTAAAQLTVTASPTLRPPSQRFPAANARMVRNAVVNWFPAEEATSYVLQANYSPTFTSPVYSKTLAASAMGQDFTQDNFGTCANCQIFWRIKSTNGGTESAWSPIRSFVKAPQVTSVWPAANRATAVKHQLGIPISWFETSEEASTSTVQLATNPDFTNPIFTKSLTYNQLNEPSIRTHLVVMADSLQPNRTYYFRIRVKNLETGYESPWTTSSFQTGPDNRRWAYANPANTALPMTGLNNLAFDAAGTAYVASEQGLYRSSNGRQWSAVTTDNVPPNIAAIAVNAKNQAYLLANSGVYRQTGSTWERIPNPTGTPLLTGQLLVDGNGVVYVIASRAVYRYNGNQWAAYTQPTLPNSSIGEAVLDANNHLWLTYGPKIGLGHFDGSKWEVLTTLPIETPYSITVDRTGQSVIVGGVNGIARLNLADQSWTRVTSREITGFDNRIFTQIRFNAKNNPVVLSSDAFYWFDGQSWLTDNFLSLGNQSTSMHIGPDDRIWLLNNSHGLSQYETRTIVSIVAKTNYCPGDAMQVTFTPTFTPKSNVKYRAELSDPTGVQFFPVVSSVESGTATVRIPATQSNGTRYKVRLIAEQDGIDIYGDESLNFIIYPIPRAGVTPSPTAAVCAGSVLTLKADADIAATLQWSKDGAAITGATMESLTVNQAGSYTVSVLLDGCRATSPPVAVTVKEGITATITPQGPTRVFVPNTVGLVANGGSGYAYQWFKDGAAVTGATSVSYAAPQTGQYSVLVTAPNGCTATATAVQVTIDLVLAIDPTLSNLGNWSISPNPVERTCTVTFPSGVAGAITLTLVDATGRAIQHKTVAAGQRKADLNVGELPPGTYILRISTDQTESYKRLLKQ</sequence>
<dbReference type="InterPro" id="IPR015943">
    <property type="entry name" value="WD40/YVTN_repeat-like_dom_sf"/>
</dbReference>
<gene>
    <name evidence="3" type="ORF">BN8_05030</name>
</gene>
<dbReference type="InterPro" id="IPR008963">
    <property type="entry name" value="Purple_acid_Pase-like_N"/>
</dbReference>
<dbReference type="Gene3D" id="2.60.40.380">
    <property type="entry name" value="Purple acid phosphatase-like, N-terminal"/>
    <property type="match status" value="1"/>
</dbReference>
<name>I2GPB7_9BACT</name>
<dbReference type="Pfam" id="PF13688">
    <property type="entry name" value="Reprolysin_5"/>
    <property type="match status" value="1"/>
</dbReference>
<dbReference type="SUPFAM" id="SSF49363">
    <property type="entry name" value="Purple acid phosphatase, N-terminal domain"/>
    <property type="match status" value="1"/>
</dbReference>
<dbReference type="PANTHER" id="PTHR11905">
    <property type="entry name" value="ADAM A DISINTEGRIN AND METALLOPROTEASE DOMAIN"/>
    <property type="match status" value="1"/>
</dbReference>
<dbReference type="STRING" id="1185876.BN8_05030"/>
<dbReference type="SUPFAM" id="SSF55486">
    <property type="entry name" value="Metalloproteases ('zincins'), catalytic domain"/>
    <property type="match status" value="1"/>
</dbReference>
<dbReference type="PROSITE" id="PS50215">
    <property type="entry name" value="ADAM_MEPRO"/>
    <property type="match status" value="1"/>
</dbReference>
<dbReference type="Proteomes" id="UP000009309">
    <property type="component" value="Unassembled WGS sequence"/>
</dbReference>
<dbReference type="EMBL" id="CAIT01000009">
    <property type="protein sequence ID" value="CCH55745.1"/>
    <property type="molecule type" value="Genomic_DNA"/>
</dbReference>
<dbReference type="GO" id="GO:0003993">
    <property type="term" value="F:acid phosphatase activity"/>
    <property type="evidence" value="ECO:0007669"/>
    <property type="project" value="InterPro"/>
</dbReference>
<dbReference type="Gene3D" id="3.40.390.10">
    <property type="entry name" value="Collagenase (Catalytic Domain)"/>
    <property type="match status" value="1"/>
</dbReference>
<proteinExistence type="predicted"/>
<reference evidence="3 4" key="1">
    <citation type="journal article" date="2012" name="J. Bacteriol.">
        <title>Genome Sequence of the Filamentous Bacterium Fibrisoma limi BUZ 3T.</title>
        <authorList>
            <person name="Filippini M."/>
            <person name="Qi W."/>
            <person name="Jaenicke S."/>
            <person name="Goesmann A."/>
            <person name="Smits T.H."/>
            <person name="Bagheri H.C."/>
        </authorList>
    </citation>
    <scope>NUCLEOTIDE SEQUENCE [LARGE SCALE GENOMIC DNA]</scope>
    <source>
        <strain evidence="4">BUZ 3T</strain>
    </source>
</reference>
<organism evidence="3 4">
    <name type="scientific">Fibrisoma limi BUZ 3</name>
    <dbReference type="NCBI Taxonomy" id="1185876"/>
    <lineage>
        <taxon>Bacteria</taxon>
        <taxon>Pseudomonadati</taxon>
        <taxon>Bacteroidota</taxon>
        <taxon>Cytophagia</taxon>
        <taxon>Cytophagales</taxon>
        <taxon>Spirosomataceae</taxon>
        <taxon>Fibrisoma</taxon>
    </lineage>
</organism>